<dbReference type="GO" id="GO:0016616">
    <property type="term" value="F:oxidoreductase activity, acting on the CH-OH group of donors, NAD or NADP as acceptor"/>
    <property type="evidence" value="ECO:0007669"/>
    <property type="project" value="TreeGrafter"/>
</dbReference>
<evidence type="ECO:0000256" key="2">
    <source>
        <dbReference type="ARBA" id="ARBA00023445"/>
    </source>
</evidence>
<evidence type="ECO:0000259" key="3">
    <source>
        <dbReference type="Pfam" id="PF01370"/>
    </source>
</evidence>
<proteinExistence type="inferred from homology"/>
<reference evidence="5" key="1">
    <citation type="journal article" date="2017" name="bioRxiv">
        <title>Comparative analysis of the genomes of Stylophora pistillata and Acropora digitifera provides evidence for extensive differences between species of corals.</title>
        <authorList>
            <person name="Voolstra C.R."/>
            <person name="Li Y."/>
            <person name="Liew Y.J."/>
            <person name="Baumgarten S."/>
            <person name="Zoccola D."/>
            <person name="Flot J.-F."/>
            <person name="Tambutte S."/>
            <person name="Allemand D."/>
            <person name="Aranda M."/>
        </authorList>
    </citation>
    <scope>NUCLEOTIDE SEQUENCE [LARGE SCALE GENOMIC DNA]</scope>
</reference>
<protein>
    <submittedName>
        <fullName evidence="4">Uncharacterized oxidoreductase</fullName>
    </submittedName>
</protein>
<evidence type="ECO:0000256" key="1">
    <source>
        <dbReference type="ARBA" id="ARBA00023002"/>
    </source>
</evidence>
<dbReference type="InterPro" id="IPR050425">
    <property type="entry name" value="NAD(P)_dehydrat-like"/>
</dbReference>
<evidence type="ECO:0000313" key="5">
    <source>
        <dbReference type="Proteomes" id="UP000225706"/>
    </source>
</evidence>
<dbReference type="SUPFAM" id="SSF51735">
    <property type="entry name" value="NAD(P)-binding Rossmann-fold domains"/>
    <property type="match status" value="1"/>
</dbReference>
<dbReference type="PANTHER" id="PTHR10366:SF564">
    <property type="entry name" value="STEROL-4-ALPHA-CARBOXYLATE 3-DEHYDROGENASE, DECARBOXYLATING"/>
    <property type="match status" value="1"/>
</dbReference>
<dbReference type="Proteomes" id="UP000225706">
    <property type="component" value="Unassembled WGS sequence"/>
</dbReference>
<keyword evidence="5" id="KW-1185">Reference proteome</keyword>
<dbReference type="AlphaFoldDB" id="A0A2B4RGC0"/>
<dbReference type="Gene3D" id="3.40.50.720">
    <property type="entry name" value="NAD(P)-binding Rossmann-like Domain"/>
    <property type="match status" value="1"/>
</dbReference>
<keyword evidence="1" id="KW-0560">Oxidoreductase</keyword>
<dbReference type="OrthoDB" id="2735536at2759"/>
<evidence type="ECO:0000313" key="4">
    <source>
        <dbReference type="EMBL" id="PFX15387.1"/>
    </source>
</evidence>
<comment type="caution">
    <text evidence="4">The sequence shown here is derived from an EMBL/GenBank/DDBJ whole genome shotgun (WGS) entry which is preliminary data.</text>
</comment>
<sequence length="354" mass="39599">MSRVLVTGASGFLASHIVRQLLEAGQHKVRGTVRSLANEKKVAPLRRLCPEYAIYELELVEADLMNKDSWQEAVKDCTYVIHVASPFPAVNPRDEMEVIGPAVEGTKNVLQACAHTQGGVKRVVLTSSVVAIYGGRLDEQTIFTENDWANEEGSTPYEKSKTLAEKAAWELQKNLPDDEKFDLCVICPGFILGPVLQGSTCTSMEFHRRLLQREVPMVPRLSFAICDVRDVAAAHITAMMSPKAPGNRYMVITKSMWIDEMAKILDEEFRPLGYKVPTRVAPKFGLRLLAMFDDSVKMILPAVGKEIRMDNSKITEDLDFKPKELRSTVIDMAYSLIDAGFIKKTAKYQKSKEN</sequence>
<dbReference type="InterPro" id="IPR001509">
    <property type="entry name" value="Epimerase_deHydtase"/>
</dbReference>
<dbReference type="Pfam" id="PF01370">
    <property type="entry name" value="Epimerase"/>
    <property type="match status" value="1"/>
</dbReference>
<dbReference type="PANTHER" id="PTHR10366">
    <property type="entry name" value="NAD DEPENDENT EPIMERASE/DEHYDRATASE"/>
    <property type="match status" value="1"/>
</dbReference>
<gene>
    <name evidence="4" type="primary">YDR541C</name>
    <name evidence="4" type="ORF">AWC38_SpisGene20394</name>
</gene>
<accession>A0A2B4RGC0</accession>
<dbReference type="InterPro" id="IPR036291">
    <property type="entry name" value="NAD(P)-bd_dom_sf"/>
</dbReference>
<organism evidence="4 5">
    <name type="scientific">Stylophora pistillata</name>
    <name type="common">Smooth cauliflower coral</name>
    <dbReference type="NCBI Taxonomy" id="50429"/>
    <lineage>
        <taxon>Eukaryota</taxon>
        <taxon>Metazoa</taxon>
        <taxon>Cnidaria</taxon>
        <taxon>Anthozoa</taxon>
        <taxon>Hexacorallia</taxon>
        <taxon>Scleractinia</taxon>
        <taxon>Astrocoeniina</taxon>
        <taxon>Pocilloporidae</taxon>
        <taxon>Stylophora</taxon>
    </lineage>
</organism>
<comment type="similarity">
    <text evidence="2">Belongs to the NAD(P)-dependent epimerase/dehydratase family. Dihydroflavonol-4-reductase subfamily.</text>
</comment>
<dbReference type="STRING" id="50429.A0A2B4RGC0"/>
<dbReference type="FunFam" id="3.40.50.720:FF:000336">
    <property type="entry name" value="Aldehyde reductase"/>
    <property type="match status" value="1"/>
</dbReference>
<dbReference type="EMBL" id="LSMT01000654">
    <property type="protein sequence ID" value="PFX15387.1"/>
    <property type="molecule type" value="Genomic_DNA"/>
</dbReference>
<dbReference type="CDD" id="cd05227">
    <property type="entry name" value="AR_SDR_e"/>
    <property type="match status" value="1"/>
</dbReference>
<name>A0A2B4RGC0_STYPI</name>
<feature type="domain" description="NAD-dependent epimerase/dehydratase" evidence="3">
    <location>
        <begin position="4"/>
        <end position="245"/>
    </location>
</feature>